<reference evidence="6 7" key="1">
    <citation type="submission" date="2019-12" db="EMBL/GenBank/DDBJ databases">
        <title>Shewanella insulae sp. nov., isolated from a tidal flat.</title>
        <authorList>
            <person name="Yoon J.-H."/>
        </authorList>
    </citation>
    <scope>NUCLEOTIDE SEQUENCE [LARGE SCALE GENOMIC DNA]</scope>
    <source>
        <strain evidence="6 7">JBTF-M18</strain>
    </source>
</reference>
<evidence type="ECO:0000256" key="4">
    <source>
        <dbReference type="ARBA" id="ARBA00023163"/>
    </source>
</evidence>
<comment type="caution">
    <text evidence="6">The sequence shown here is derived from an EMBL/GenBank/DDBJ whole genome shotgun (WGS) entry which is preliminary data.</text>
</comment>
<evidence type="ECO:0000313" key="6">
    <source>
        <dbReference type="EMBL" id="MXR69821.1"/>
    </source>
</evidence>
<dbReference type="GO" id="GO:0003700">
    <property type="term" value="F:DNA-binding transcription factor activity"/>
    <property type="evidence" value="ECO:0007669"/>
    <property type="project" value="InterPro"/>
</dbReference>
<dbReference type="EMBL" id="WRPA01000013">
    <property type="protein sequence ID" value="MXR69821.1"/>
    <property type="molecule type" value="Genomic_DNA"/>
</dbReference>
<dbReference type="Proteomes" id="UP000474778">
    <property type="component" value="Unassembled WGS sequence"/>
</dbReference>
<dbReference type="InterPro" id="IPR036390">
    <property type="entry name" value="WH_DNA-bd_sf"/>
</dbReference>
<dbReference type="PROSITE" id="PS50931">
    <property type="entry name" value="HTH_LYSR"/>
    <property type="match status" value="1"/>
</dbReference>
<evidence type="ECO:0000259" key="5">
    <source>
        <dbReference type="PROSITE" id="PS50931"/>
    </source>
</evidence>
<sequence length="317" mass="35772">MPKDKLLDISLSTIEIFCQVYVKKNAIEVANHLDLSQPKVSRALAALRNVFDDPLFIRRESQFQATDRAHDLYPLFNEMLACRQQVDLLMRGVTGAVHDHVEIATVPQLEVNLTQSVKQAAYRVFDSELMVSTSPWGELTQQQLLNDEIAAAICFERANDRAILSKSVIQHRGGYLVAREDHPIWQAPNVDNMIDYPLVKLRTMPFPANKSPLGNYAKRVGKQLEIYATAPDLGSAANSLLKSDAIIIIGVKGAVNFLRNIKGLRAQQIELVQDNIILENFSHPTVYLWLRLDASGKVTTPFWLQHCLEDYILSMHQ</sequence>
<comment type="similarity">
    <text evidence="1">Belongs to the LysR transcriptional regulatory family.</text>
</comment>
<evidence type="ECO:0000256" key="3">
    <source>
        <dbReference type="ARBA" id="ARBA00023125"/>
    </source>
</evidence>
<name>A0A6L7I3B7_9GAMM</name>
<evidence type="ECO:0000313" key="7">
    <source>
        <dbReference type="Proteomes" id="UP000474778"/>
    </source>
</evidence>
<dbReference type="Gene3D" id="1.10.10.10">
    <property type="entry name" value="Winged helix-like DNA-binding domain superfamily/Winged helix DNA-binding domain"/>
    <property type="match status" value="1"/>
</dbReference>
<dbReference type="InterPro" id="IPR000847">
    <property type="entry name" value="LysR_HTH_N"/>
</dbReference>
<dbReference type="PANTHER" id="PTHR30118:SF15">
    <property type="entry name" value="TRANSCRIPTIONAL REGULATORY PROTEIN"/>
    <property type="match status" value="1"/>
</dbReference>
<dbReference type="Gene3D" id="3.40.190.10">
    <property type="entry name" value="Periplasmic binding protein-like II"/>
    <property type="match status" value="2"/>
</dbReference>
<keyword evidence="4" id="KW-0804">Transcription</keyword>
<dbReference type="InterPro" id="IPR050389">
    <property type="entry name" value="LysR-type_TF"/>
</dbReference>
<keyword evidence="7" id="KW-1185">Reference proteome</keyword>
<dbReference type="GO" id="GO:0003677">
    <property type="term" value="F:DNA binding"/>
    <property type="evidence" value="ECO:0007669"/>
    <property type="project" value="UniProtKB-KW"/>
</dbReference>
<proteinExistence type="inferred from homology"/>
<protein>
    <submittedName>
        <fullName evidence="6">LysR family transcriptional regulator</fullName>
    </submittedName>
</protein>
<keyword evidence="3" id="KW-0238">DNA-binding</keyword>
<evidence type="ECO:0000256" key="1">
    <source>
        <dbReference type="ARBA" id="ARBA00009437"/>
    </source>
</evidence>
<gene>
    <name evidence="6" type="ORF">GNT65_14255</name>
</gene>
<evidence type="ECO:0000256" key="2">
    <source>
        <dbReference type="ARBA" id="ARBA00023015"/>
    </source>
</evidence>
<dbReference type="InterPro" id="IPR036388">
    <property type="entry name" value="WH-like_DNA-bd_sf"/>
</dbReference>
<dbReference type="SUPFAM" id="SSF46785">
    <property type="entry name" value="Winged helix' DNA-binding domain"/>
    <property type="match status" value="1"/>
</dbReference>
<dbReference type="AlphaFoldDB" id="A0A6L7I3B7"/>
<dbReference type="Pfam" id="PF00126">
    <property type="entry name" value="HTH_1"/>
    <property type="match status" value="1"/>
</dbReference>
<dbReference type="RefSeq" id="WP_160797299.1">
    <property type="nucleotide sequence ID" value="NZ_WRPA01000013.1"/>
</dbReference>
<dbReference type="PANTHER" id="PTHR30118">
    <property type="entry name" value="HTH-TYPE TRANSCRIPTIONAL REGULATOR LEUO-RELATED"/>
    <property type="match status" value="1"/>
</dbReference>
<organism evidence="6 7">
    <name type="scientific">Shewanella insulae</name>
    <dbReference type="NCBI Taxonomy" id="2681496"/>
    <lineage>
        <taxon>Bacteria</taxon>
        <taxon>Pseudomonadati</taxon>
        <taxon>Pseudomonadota</taxon>
        <taxon>Gammaproteobacteria</taxon>
        <taxon>Alteromonadales</taxon>
        <taxon>Shewanellaceae</taxon>
        <taxon>Shewanella</taxon>
    </lineage>
</organism>
<feature type="domain" description="HTH lysR-type" evidence="5">
    <location>
        <begin position="9"/>
        <end position="66"/>
    </location>
</feature>
<accession>A0A6L7I3B7</accession>
<keyword evidence="2" id="KW-0805">Transcription regulation</keyword>